<dbReference type="EC" id="2.7.11.1" evidence="3"/>
<dbReference type="InterPro" id="IPR013658">
    <property type="entry name" value="SGL"/>
</dbReference>
<dbReference type="InterPro" id="IPR012854">
    <property type="entry name" value="Cu_amine_oxidase-like_N"/>
</dbReference>
<dbReference type="PANTHER" id="PTHR13833:SF71">
    <property type="entry name" value="NHL DOMAIN-CONTAINING PROTEIN"/>
    <property type="match status" value="1"/>
</dbReference>
<dbReference type="Gene3D" id="3.30.457.10">
    <property type="entry name" value="Copper amine oxidase-like, N-terminal domain"/>
    <property type="match status" value="1"/>
</dbReference>
<dbReference type="InterPro" id="IPR001258">
    <property type="entry name" value="NHL_repeat"/>
</dbReference>
<dbReference type="CDD" id="cd14953">
    <property type="entry name" value="NHL_like_1"/>
    <property type="match status" value="1"/>
</dbReference>
<keyword evidence="3" id="KW-0808">Transferase</keyword>
<evidence type="ECO:0000259" key="2">
    <source>
        <dbReference type="Pfam" id="PF08450"/>
    </source>
</evidence>
<feature type="domain" description="SMP-30/Gluconolactonase/LRE-like region" evidence="2">
    <location>
        <begin position="190"/>
        <end position="266"/>
    </location>
</feature>
<dbReference type="OrthoDB" id="9799230at2"/>
<dbReference type="GO" id="GO:0004674">
    <property type="term" value="F:protein serine/threonine kinase activity"/>
    <property type="evidence" value="ECO:0007669"/>
    <property type="project" value="UniProtKB-EC"/>
</dbReference>
<protein>
    <submittedName>
        <fullName evidence="3">Serine/threonine-protein kinase PknD</fullName>
        <ecNumber evidence="3">2.7.11.1</ecNumber>
    </submittedName>
</protein>
<dbReference type="Gene3D" id="2.120.10.30">
    <property type="entry name" value="TolB, C-terminal domain"/>
    <property type="match status" value="4"/>
</dbReference>
<keyword evidence="3" id="KW-0418">Kinase</keyword>
<dbReference type="SUPFAM" id="SSF101898">
    <property type="entry name" value="NHL repeat"/>
    <property type="match status" value="1"/>
</dbReference>
<proteinExistence type="predicted"/>
<dbReference type="Pfam" id="PF08450">
    <property type="entry name" value="SGL"/>
    <property type="match status" value="1"/>
</dbReference>
<dbReference type="AlphaFoldDB" id="A0A0U4WMM4"/>
<evidence type="ECO:0000313" key="3">
    <source>
        <dbReference type="EMBL" id="BAU29563.1"/>
    </source>
</evidence>
<dbReference type="PROSITE" id="PS51257">
    <property type="entry name" value="PROKAR_LIPOPROTEIN"/>
    <property type="match status" value="1"/>
</dbReference>
<dbReference type="Pfam" id="PF07833">
    <property type="entry name" value="Cu_amine_oxidN1"/>
    <property type="match status" value="1"/>
</dbReference>
<keyword evidence="4" id="KW-1185">Reference proteome</keyword>
<gene>
    <name evidence="3" type="primary">pknD_2</name>
    <name evidence="3" type="ORF">CB4_03763</name>
</gene>
<accession>A0A0U4WMM4</accession>
<dbReference type="SUPFAM" id="SSF55383">
    <property type="entry name" value="Copper amine oxidase, domain N"/>
    <property type="match status" value="1"/>
</dbReference>
<dbReference type="PROSITE" id="PS51125">
    <property type="entry name" value="NHL"/>
    <property type="match status" value="3"/>
</dbReference>
<reference evidence="3 4" key="1">
    <citation type="submission" date="2015-12" db="EMBL/GenBank/DDBJ databases">
        <title>Genome sequence of Aneurinibacillus soli.</title>
        <authorList>
            <person name="Lee J.S."/>
            <person name="Lee K.C."/>
            <person name="Kim K.K."/>
            <person name="Lee B.W."/>
        </authorList>
    </citation>
    <scope>NUCLEOTIDE SEQUENCE [LARGE SCALE GENOMIC DNA]</scope>
    <source>
        <strain evidence="3 4">CB4</strain>
    </source>
</reference>
<dbReference type="Proteomes" id="UP000217696">
    <property type="component" value="Chromosome"/>
</dbReference>
<name>A0A0U4WMM4_9BACL</name>
<dbReference type="Pfam" id="PF01436">
    <property type="entry name" value="NHL"/>
    <property type="match status" value="2"/>
</dbReference>
<sequence>MKSRTWYKKISSALLVVGLAWSACFPVQAAATDLPLSRITTVAGSKQFGQKNGSAAQVQFRFPYSVVQNAAGEIFVADSENNQIRKITEDGTIQTLAGGVGEKDKSCSCTGDLKDGIGTSARFNLPQGIALDAVGNLYVADRMNHAIRKITPDGTVSTLAGSGKSGYQDGTSKAAQFNEPGDVAVGPDGVVYVADTLNHRIRKIASDGTVRTLAGGQMDGAFRDGRGEEALFNEPDGIAVDHKGVVYVADTGNQRIRQITPDGTVRTLAGGGNEKVEESTVLAGDFADGSGQEARFASPTGLSISPDGKTLYIADTNNQRIRALALDTHQVRTIAGVEEYGIWNGIEQNARFDGPADVWAGAGGTLLVADSRNHMIRKITPELPASYSKKSYIQLYLNDTEITFPTAPLRKDNRVFVPVRAIADALGRTIEWDASTQRVTIHVPNDDQPDKPHTFYLKVQDRNIYEGDTVVQTMDTAAFLHQGRVFIPVRYIAEMNGASVQWDEKNEVVILRK</sequence>
<dbReference type="InterPro" id="IPR036582">
    <property type="entry name" value="Mao_N_sf"/>
</dbReference>
<dbReference type="KEGG" id="asoc:CB4_03763"/>
<dbReference type="PANTHER" id="PTHR13833">
    <property type="match status" value="1"/>
</dbReference>
<dbReference type="InterPro" id="IPR011042">
    <property type="entry name" value="6-blade_b-propeller_TolB-like"/>
</dbReference>
<dbReference type="EMBL" id="AP017312">
    <property type="protein sequence ID" value="BAU29563.1"/>
    <property type="molecule type" value="Genomic_DNA"/>
</dbReference>
<evidence type="ECO:0000259" key="1">
    <source>
        <dbReference type="Pfam" id="PF07833"/>
    </source>
</evidence>
<dbReference type="RefSeq" id="WP_096467230.1">
    <property type="nucleotide sequence ID" value="NZ_AP017312.1"/>
</dbReference>
<organism evidence="3 4">
    <name type="scientific">Aneurinibacillus soli</name>
    <dbReference type="NCBI Taxonomy" id="1500254"/>
    <lineage>
        <taxon>Bacteria</taxon>
        <taxon>Bacillati</taxon>
        <taxon>Bacillota</taxon>
        <taxon>Bacilli</taxon>
        <taxon>Bacillales</taxon>
        <taxon>Paenibacillaceae</taxon>
        <taxon>Aneurinibacillus group</taxon>
        <taxon>Aneurinibacillus</taxon>
    </lineage>
</organism>
<evidence type="ECO:0000313" key="4">
    <source>
        <dbReference type="Proteomes" id="UP000217696"/>
    </source>
</evidence>
<feature type="domain" description="Copper amine oxidase-like N-terminal" evidence="1">
    <location>
        <begin position="397"/>
        <end position="510"/>
    </location>
</feature>